<gene>
    <name evidence="1" type="ORF">GPL21_12660</name>
</gene>
<evidence type="ECO:0000313" key="1">
    <source>
        <dbReference type="EMBL" id="MVT65960.1"/>
    </source>
</evidence>
<evidence type="ECO:0000313" key="2">
    <source>
        <dbReference type="Proteomes" id="UP000436468"/>
    </source>
</evidence>
<reference evidence="1 2" key="1">
    <citation type="submission" date="2019-12" db="EMBL/GenBank/DDBJ databases">
        <title>Draft genome sequences Bradyrhizobium cajani AMBPC1010, Bradyrhizobium pachyrhizi AMBPC1040 and Bradyrhizobium yuanmingense ALSPC3051, three plant growth promoting strains isolated from nodules of Cajanus cajan L. in Dominican Republic.</title>
        <authorList>
            <person name="Flores-Felix J.D."/>
            <person name="Araujo J."/>
            <person name="Diaz-Alcantara C."/>
            <person name="Gonzalez-Andres F."/>
            <person name="Velazquez E."/>
        </authorList>
    </citation>
    <scope>NUCLEOTIDE SEQUENCE [LARGE SCALE GENOMIC DNA]</scope>
    <source>
        <strain evidence="1 2">1040</strain>
    </source>
</reference>
<protein>
    <submittedName>
        <fullName evidence="1">Uncharacterized protein</fullName>
    </submittedName>
</protein>
<organism evidence="1 2">
    <name type="scientific">Bradyrhizobium pachyrhizi</name>
    <dbReference type="NCBI Taxonomy" id="280333"/>
    <lineage>
        <taxon>Bacteria</taxon>
        <taxon>Pseudomonadati</taxon>
        <taxon>Pseudomonadota</taxon>
        <taxon>Alphaproteobacteria</taxon>
        <taxon>Hyphomicrobiales</taxon>
        <taxon>Nitrobacteraceae</taxon>
        <taxon>Bradyrhizobium</taxon>
    </lineage>
</organism>
<name>A0A844SUA8_9BRAD</name>
<keyword evidence="2" id="KW-1185">Reference proteome</keyword>
<accession>A0A844SUA8</accession>
<dbReference type="Proteomes" id="UP000436468">
    <property type="component" value="Unassembled WGS sequence"/>
</dbReference>
<dbReference type="EMBL" id="WQNF01000007">
    <property type="protein sequence ID" value="MVT65960.1"/>
    <property type="molecule type" value="Genomic_DNA"/>
</dbReference>
<dbReference type="AlphaFoldDB" id="A0A844SUA8"/>
<dbReference type="RefSeq" id="WP_157343465.1">
    <property type="nucleotide sequence ID" value="NZ_WQNF01000007.1"/>
</dbReference>
<proteinExistence type="predicted"/>
<sequence>MFEGKCLKDGLRNGAEVSLPVRLAHRLRWGARLSVGAALAISQFGSLRWPISARSAVYWLTAACPIQKARSGFSGAGLIVATMKIYR</sequence>
<comment type="caution">
    <text evidence="1">The sequence shown here is derived from an EMBL/GenBank/DDBJ whole genome shotgun (WGS) entry which is preliminary data.</text>
</comment>